<evidence type="ECO:0000313" key="5">
    <source>
        <dbReference type="Proteomes" id="UP000286732"/>
    </source>
</evidence>
<protein>
    <submittedName>
        <fullName evidence="2">Uncharacterized protein</fullName>
    </submittedName>
</protein>
<proteinExistence type="predicted"/>
<dbReference type="Proteomes" id="UP000287176">
    <property type="component" value="Unassembled WGS sequence"/>
</dbReference>
<feature type="transmembrane region" description="Helical" evidence="1">
    <location>
        <begin position="39"/>
        <end position="59"/>
    </location>
</feature>
<evidence type="ECO:0000256" key="1">
    <source>
        <dbReference type="SAM" id="Phobius"/>
    </source>
</evidence>
<accession>A0A432G6P9</accession>
<evidence type="ECO:0000313" key="2">
    <source>
        <dbReference type="EMBL" id="RTZ79476.1"/>
    </source>
</evidence>
<evidence type="ECO:0000313" key="3">
    <source>
        <dbReference type="EMBL" id="RTZ82141.1"/>
    </source>
</evidence>
<dbReference type="EMBL" id="QNZM01000223">
    <property type="protein sequence ID" value="RTZ79476.1"/>
    <property type="molecule type" value="Genomic_DNA"/>
</dbReference>
<dbReference type="EMBL" id="QNZK01000244">
    <property type="protein sequence ID" value="RTZ83960.1"/>
    <property type="molecule type" value="Genomic_DNA"/>
</dbReference>
<dbReference type="EMBL" id="QNZI01000287">
    <property type="protein sequence ID" value="RTZ82141.1"/>
    <property type="molecule type" value="Genomic_DNA"/>
</dbReference>
<dbReference type="Proteomes" id="UP000287917">
    <property type="component" value="Unassembled WGS sequence"/>
</dbReference>
<comment type="caution">
    <text evidence="2">The sequence shown here is derived from an EMBL/GenBank/DDBJ whole genome shotgun (WGS) entry which is preliminary data.</text>
</comment>
<evidence type="ECO:0000313" key="6">
    <source>
        <dbReference type="Proteomes" id="UP000287176"/>
    </source>
</evidence>
<organism evidence="2 5">
    <name type="scientific">SAR324 cluster bacterium</name>
    <dbReference type="NCBI Taxonomy" id="2024889"/>
    <lineage>
        <taxon>Bacteria</taxon>
        <taxon>Deltaproteobacteria</taxon>
        <taxon>SAR324 cluster</taxon>
    </lineage>
</organism>
<dbReference type="AlphaFoldDB" id="A0A432G6P9"/>
<gene>
    <name evidence="3" type="ORF">DSY94_10940</name>
    <name evidence="4" type="ORF">DSY96_07100</name>
    <name evidence="2" type="ORF">DSY98_05790</name>
</gene>
<sequence length="60" mass="6964">MLYKGVYARVENDIRVHLFIGVGLIIHGNKEAVKKYLKYFIILYTLVCTEKLTCFFGAIH</sequence>
<keyword evidence="1" id="KW-1133">Transmembrane helix</keyword>
<name>A0A432G6P9_9DELT</name>
<evidence type="ECO:0000313" key="4">
    <source>
        <dbReference type="EMBL" id="RTZ83960.1"/>
    </source>
</evidence>
<reference evidence="5 6" key="1">
    <citation type="submission" date="2018-06" db="EMBL/GenBank/DDBJ databases">
        <title>Combined omics and stable isotope probing to characterize newly discovered Mariana Back-Arc vent microbial communities.</title>
        <authorList>
            <person name="Trembath-Reichert E."/>
            <person name="Huber J.A."/>
        </authorList>
    </citation>
    <scope>NUCLEOTIDE SEQUENCE [LARGE SCALE GENOMIC DNA]</scope>
    <source>
        <strain evidence="3">MAG 24</strain>
        <strain evidence="4">MAG 58</strain>
        <strain evidence="2">MAG 63_2</strain>
    </source>
</reference>
<keyword evidence="1" id="KW-0472">Membrane</keyword>
<keyword evidence="1" id="KW-0812">Transmembrane</keyword>
<dbReference type="Proteomes" id="UP000286732">
    <property type="component" value="Unassembled WGS sequence"/>
</dbReference>